<evidence type="ECO:0000313" key="2">
    <source>
        <dbReference type="Proteomes" id="UP000321934"/>
    </source>
</evidence>
<name>A0A5B8XE58_9RICK</name>
<dbReference type="RefSeq" id="WP_146820862.1">
    <property type="nucleotide sequence ID" value="NZ_CP029077.1"/>
</dbReference>
<protein>
    <submittedName>
        <fullName evidence="1">Uncharacterized protein</fullName>
    </submittedName>
</protein>
<dbReference type="AlphaFoldDB" id="A0A5B8XE58"/>
<sequence>MSRFFVYIVLILFSSDIAFSDERVDIDKYINSLGSGDKNEEIARKVKYGKVDKLIDDDSFIDKDGKSKKIKDGSKSKKKEDQMSRKDANFTYLQSISYGGKENWSIILNNISIDSSMRRNVNDLFEIAEVEAGHVKLKVLSNTNALAGSKDKRVIEVKNGENTDYYVILRTNEYINMDTYAISSGNMINNLDAVAR</sequence>
<keyword evidence="2" id="KW-1185">Reference proteome</keyword>
<gene>
    <name evidence="1" type="ORF">Deia_00810</name>
</gene>
<accession>A0A5B8XE58</accession>
<dbReference type="Proteomes" id="UP000321934">
    <property type="component" value="Chromosome"/>
</dbReference>
<dbReference type="EMBL" id="CP029077">
    <property type="protein sequence ID" value="QED23598.1"/>
    <property type="molecule type" value="Genomic_DNA"/>
</dbReference>
<reference evidence="1 2" key="1">
    <citation type="journal article" date="2019" name="ISME J.">
        <title>Deianiraea, an extracellular bacterium associated with the ciliate Paramecium, suggests an alternative scenario for the evolution of Rickettsiales.</title>
        <authorList>
            <person name="Castelli M."/>
            <person name="Sabaneyeva E."/>
            <person name="Lanzoni O."/>
            <person name="Lebedeva N."/>
            <person name="Floriano A.M."/>
            <person name="Gaiarsa S."/>
            <person name="Benken K."/>
            <person name="Modeo L."/>
            <person name="Bandi C."/>
            <person name="Potekhin A."/>
            <person name="Sassera D."/>
            <person name="Petroni G."/>
        </authorList>
    </citation>
    <scope>NUCLEOTIDE SEQUENCE [LARGE SCALE GENOMIC DNA]</scope>
    <source>
        <strain evidence="1">CyL4-1</strain>
    </source>
</reference>
<evidence type="ECO:0000313" key="1">
    <source>
        <dbReference type="EMBL" id="QED23598.1"/>
    </source>
</evidence>
<organism evidence="1 2">
    <name type="scientific">Candidatus Deianiraea vastatrix</name>
    <dbReference type="NCBI Taxonomy" id="2163644"/>
    <lineage>
        <taxon>Bacteria</taxon>
        <taxon>Pseudomonadati</taxon>
        <taxon>Pseudomonadota</taxon>
        <taxon>Alphaproteobacteria</taxon>
        <taxon>Rickettsiales</taxon>
        <taxon>Candidatus Deianiraeaceae</taxon>
        <taxon>Candidatus Deianiraea</taxon>
    </lineage>
</organism>
<proteinExistence type="predicted"/>